<comment type="subcellular location">
    <subcellularLocation>
        <location evidence="1">Membrane</location>
        <topology evidence="1">Multi-pass membrane protein</topology>
    </subcellularLocation>
</comment>
<dbReference type="InterPro" id="IPR007568">
    <property type="entry name" value="RTA1"/>
</dbReference>
<evidence type="ECO:0000256" key="5">
    <source>
        <dbReference type="SAM" id="Phobius"/>
    </source>
</evidence>
<name>A0A6A6BNF6_9PEZI</name>
<dbReference type="PANTHER" id="PTHR31465">
    <property type="entry name" value="PROTEIN RTA1-RELATED"/>
    <property type="match status" value="1"/>
</dbReference>
<sequence length="312" mass="34009">MTDFDPETDCKLGTCPLELAQYTYVPSLAGNAVFAALFGLILLAQLGFGVRYKTWGFLVGMVGGVVLEIVGYVGRIQLHFNPFPFDPFLQQLICLTIGPAFLTAAIYVCLGRLIVAHSQAVSRLQPRTYTYIFVSFDILSLVLQAAGGAITATADDDQRDLADAGVNIMIAGLAAQVASLALFMALCAEYAFRLSRRRELLDSSFSGLRSTFKFKAFLFALAAATVLIFVRCCFRVAELNEGFNGELANDEVIFMILEGPMIILACACLTVFHPGISFGGRWAEIKAARQQKAVRKSVYASSSEMELEDARN</sequence>
<proteinExistence type="predicted"/>
<keyword evidence="7" id="KW-1185">Reference proteome</keyword>
<evidence type="ECO:0008006" key="8">
    <source>
        <dbReference type="Google" id="ProtNLM"/>
    </source>
</evidence>
<feature type="transmembrane region" description="Helical" evidence="5">
    <location>
        <begin position="164"/>
        <end position="188"/>
    </location>
</feature>
<dbReference type="Pfam" id="PF04479">
    <property type="entry name" value="RTA1"/>
    <property type="match status" value="1"/>
</dbReference>
<feature type="transmembrane region" description="Helical" evidence="5">
    <location>
        <begin position="216"/>
        <end position="237"/>
    </location>
</feature>
<feature type="transmembrane region" description="Helical" evidence="5">
    <location>
        <begin position="88"/>
        <end position="110"/>
    </location>
</feature>
<feature type="transmembrane region" description="Helical" evidence="5">
    <location>
        <begin position="131"/>
        <end position="152"/>
    </location>
</feature>
<dbReference type="RefSeq" id="XP_033400079.1">
    <property type="nucleotide sequence ID" value="XM_033536571.1"/>
</dbReference>
<reference evidence="6" key="1">
    <citation type="journal article" date="2020" name="Stud. Mycol.">
        <title>101 Dothideomycetes genomes: a test case for predicting lifestyles and emergence of pathogens.</title>
        <authorList>
            <person name="Haridas S."/>
            <person name="Albert R."/>
            <person name="Binder M."/>
            <person name="Bloem J."/>
            <person name="Labutti K."/>
            <person name="Salamov A."/>
            <person name="Andreopoulos B."/>
            <person name="Baker S."/>
            <person name="Barry K."/>
            <person name="Bills G."/>
            <person name="Bluhm B."/>
            <person name="Cannon C."/>
            <person name="Castanera R."/>
            <person name="Culley D."/>
            <person name="Daum C."/>
            <person name="Ezra D."/>
            <person name="Gonzalez J."/>
            <person name="Henrissat B."/>
            <person name="Kuo A."/>
            <person name="Liang C."/>
            <person name="Lipzen A."/>
            <person name="Lutzoni F."/>
            <person name="Magnuson J."/>
            <person name="Mondo S."/>
            <person name="Nolan M."/>
            <person name="Ohm R."/>
            <person name="Pangilinan J."/>
            <person name="Park H.-J."/>
            <person name="Ramirez L."/>
            <person name="Alfaro M."/>
            <person name="Sun H."/>
            <person name="Tritt A."/>
            <person name="Yoshinaga Y."/>
            <person name="Zwiers L.-H."/>
            <person name="Turgeon B."/>
            <person name="Goodwin S."/>
            <person name="Spatafora J."/>
            <person name="Crous P."/>
            <person name="Grigoriev I."/>
        </authorList>
    </citation>
    <scope>NUCLEOTIDE SEQUENCE</scope>
    <source>
        <strain evidence="6">CBS 121167</strain>
    </source>
</reference>
<dbReference type="OrthoDB" id="4521223at2759"/>
<protein>
    <recommendedName>
        <fullName evidence="8">RTA1 like protein</fullName>
    </recommendedName>
</protein>
<dbReference type="AlphaFoldDB" id="A0A6A6BNF6"/>
<evidence type="ECO:0000256" key="3">
    <source>
        <dbReference type="ARBA" id="ARBA00022989"/>
    </source>
</evidence>
<dbReference type="GO" id="GO:0005886">
    <property type="term" value="C:plasma membrane"/>
    <property type="evidence" value="ECO:0007669"/>
    <property type="project" value="TreeGrafter"/>
</dbReference>
<keyword evidence="2 5" id="KW-0812">Transmembrane</keyword>
<feature type="transmembrane region" description="Helical" evidence="5">
    <location>
        <begin position="28"/>
        <end position="48"/>
    </location>
</feature>
<dbReference type="EMBL" id="ML995479">
    <property type="protein sequence ID" value="KAF2144367.1"/>
    <property type="molecule type" value="Genomic_DNA"/>
</dbReference>
<dbReference type="GO" id="GO:0000324">
    <property type="term" value="C:fungal-type vacuole"/>
    <property type="evidence" value="ECO:0007669"/>
    <property type="project" value="TreeGrafter"/>
</dbReference>
<evidence type="ECO:0000313" key="7">
    <source>
        <dbReference type="Proteomes" id="UP000799438"/>
    </source>
</evidence>
<feature type="transmembrane region" description="Helical" evidence="5">
    <location>
        <begin position="252"/>
        <end position="272"/>
    </location>
</feature>
<evidence type="ECO:0000256" key="2">
    <source>
        <dbReference type="ARBA" id="ARBA00022692"/>
    </source>
</evidence>
<dbReference type="GeneID" id="54294067"/>
<evidence type="ECO:0000256" key="4">
    <source>
        <dbReference type="ARBA" id="ARBA00023136"/>
    </source>
</evidence>
<gene>
    <name evidence="6" type="ORF">K452DRAFT_222702</name>
</gene>
<keyword evidence="3 5" id="KW-1133">Transmembrane helix</keyword>
<feature type="transmembrane region" description="Helical" evidence="5">
    <location>
        <begin position="55"/>
        <end position="76"/>
    </location>
</feature>
<keyword evidence="4 5" id="KW-0472">Membrane</keyword>
<dbReference type="PANTHER" id="PTHR31465:SF9">
    <property type="entry name" value="SPHINGOID LONG-CHAIN BASE TRANSPORTER RSB1"/>
    <property type="match status" value="1"/>
</dbReference>
<accession>A0A6A6BNF6</accession>
<organism evidence="6 7">
    <name type="scientific">Aplosporella prunicola CBS 121167</name>
    <dbReference type="NCBI Taxonomy" id="1176127"/>
    <lineage>
        <taxon>Eukaryota</taxon>
        <taxon>Fungi</taxon>
        <taxon>Dikarya</taxon>
        <taxon>Ascomycota</taxon>
        <taxon>Pezizomycotina</taxon>
        <taxon>Dothideomycetes</taxon>
        <taxon>Dothideomycetes incertae sedis</taxon>
        <taxon>Botryosphaeriales</taxon>
        <taxon>Aplosporellaceae</taxon>
        <taxon>Aplosporella</taxon>
    </lineage>
</organism>
<evidence type="ECO:0000313" key="6">
    <source>
        <dbReference type="EMBL" id="KAF2144367.1"/>
    </source>
</evidence>
<evidence type="ECO:0000256" key="1">
    <source>
        <dbReference type="ARBA" id="ARBA00004141"/>
    </source>
</evidence>
<dbReference type="Proteomes" id="UP000799438">
    <property type="component" value="Unassembled WGS sequence"/>
</dbReference>